<dbReference type="Proteomes" id="UP000015104">
    <property type="component" value="Unassembled WGS sequence"/>
</dbReference>
<evidence type="ECO:0000256" key="6">
    <source>
        <dbReference type="ARBA" id="ARBA00069022"/>
    </source>
</evidence>
<dbReference type="InterPro" id="IPR006073">
    <property type="entry name" value="GTP-bd"/>
</dbReference>
<protein>
    <recommendedName>
        <fullName evidence="6">Guanine nucleotide-binding protein-like 3 homolog</fullName>
    </recommendedName>
</protein>
<gene>
    <name evidence="10" type="primary">107367210</name>
</gene>
<evidence type="ECO:0000259" key="9">
    <source>
        <dbReference type="PROSITE" id="PS51721"/>
    </source>
</evidence>
<dbReference type="FunFam" id="3.40.50.300:FF:000493">
    <property type="entry name" value="Guanine nucleotide-binding protein-like 3-like protein"/>
    <property type="match status" value="1"/>
</dbReference>
<comment type="subcellular location">
    <subcellularLocation>
        <location evidence="1">Nucleus</location>
    </subcellularLocation>
</comment>
<evidence type="ECO:0000313" key="10">
    <source>
        <dbReference type="EnsemblMetazoa" id="tetur21g01450.1"/>
    </source>
</evidence>
<keyword evidence="11" id="KW-1185">Reference proteome</keyword>
<dbReference type="EMBL" id="CAEY01000548">
    <property type="status" value="NOT_ANNOTATED_CDS"/>
    <property type="molecule type" value="Genomic_DNA"/>
</dbReference>
<dbReference type="EnsemblMetazoa" id="tetur21g01450.1">
    <property type="protein sequence ID" value="tetur21g01450.1"/>
    <property type="gene ID" value="tetur21g01450"/>
</dbReference>
<dbReference type="InterPro" id="IPR023179">
    <property type="entry name" value="GTP-bd_ortho_bundle_sf"/>
</dbReference>
<keyword evidence="5" id="KW-0539">Nucleus</keyword>
<evidence type="ECO:0000256" key="2">
    <source>
        <dbReference type="ARBA" id="ARBA00022741"/>
    </source>
</evidence>
<reference evidence="10" key="2">
    <citation type="submission" date="2015-06" db="UniProtKB">
        <authorList>
            <consortium name="EnsemblMetazoa"/>
        </authorList>
    </citation>
    <scope>IDENTIFICATION</scope>
</reference>
<evidence type="ECO:0000256" key="8">
    <source>
        <dbReference type="SAM" id="MobiDB-lite"/>
    </source>
</evidence>
<dbReference type="SUPFAM" id="SSF52540">
    <property type="entry name" value="P-loop containing nucleoside triphosphate hydrolases"/>
    <property type="match status" value="1"/>
</dbReference>
<dbReference type="STRING" id="32264.T1KTY5"/>
<keyword evidence="4" id="KW-0342">GTP-binding</keyword>
<dbReference type="PANTHER" id="PTHR11089">
    <property type="entry name" value="GTP-BINDING PROTEIN-RELATED"/>
    <property type="match status" value="1"/>
</dbReference>
<dbReference type="InterPro" id="IPR030378">
    <property type="entry name" value="G_CP_dom"/>
</dbReference>
<dbReference type="KEGG" id="tut:107367210"/>
<feature type="region of interest" description="Disordered" evidence="8">
    <location>
        <begin position="1"/>
        <end position="58"/>
    </location>
</feature>
<dbReference type="Pfam" id="PF01926">
    <property type="entry name" value="MMR_HSR1"/>
    <property type="match status" value="1"/>
</dbReference>
<evidence type="ECO:0000313" key="11">
    <source>
        <dbReference type="Proteomes" id="UP000015104"/>
    </source>
</evidence>
<proteinExistence type="predicted"/>
<dbReference type="HOGENOM" id="CLU_011106_5_4_1"/>
<dbReference type="eggNOG" id="KOG2484">
    <property type="taxonomic scope" value="Eukaryota"/>
</dbReference>
<feature type="region of interest" description="Disordered" evidence="8">
    <location>
        <begin position="469"/>
        <end position="514"/>
    </location>
</feature>
<reference evidence="11" key="1">
    <citation type="submission" date="2011-08" db="EMBL/GenBank/DDBJ databases">
        <authorList>
            <person name="Rombauts S."/>
        </authorList>
    </citation>
    <scope>NUCLEOTIDE SEQUENCE</scope>
    <source>
        <strain evidence="11">London</strain>
    </source>
</reference>
<dbReference type="CDD" id="cd04178">
    <property type="entry name" value="Nucleostemin_like"/>
    <property type="match status" value="1"/>
</dbReference>
<evidence type="ECO:0000256" key="3">
    <source>
        <dbReference type="ARBA" id="ARBA00023054"/>
    </source>
</evidence>
<organism evidence="10 11">
    <name type="scientific">Tetranychus urticae</name>
    <name type="common">Two-spotted spider mite</name>
    <dbReference type="NCBI Taxonomy" id="32264"/>
    <lineage>
        <taxon>Eukaryota</taxon>
        <taxon>Metazoa</taxon>
        <taxon>Ecdysozoa</taxon>
        <taxon>Arthropoda</taxon>
        <taxon>Chelicerata</taxon>
        <taxon>Arachnida</taxon>
        <taxon>Acari</taxon>
        <taxon>Acariformes</taxon>
        <taxon>Trombidiformes</taxon>
        <taxon>Prostigmata</taxon>
        <taxon>Eleutherengona</taxon>
        <taxon>Raphignathae</taxon>
        <taxon>Tetranychoidea</taxon>
        <taxon>Tetranychidae</taxon>
        <taxon>Tetranychus</taxon>
    </lineage>
</organism>
<keyword evidence="3 7" id="KW-0175">Coiled coil</keyword>
<accession>T1KTY5</accession>
<dbReference type="InterPro" id="IPR014813">
    <property type="entry name" value="Gnl3_N_dom"/>
</dbReference>
<dbReference type="OMA" id="ARNCIRD"/>
<feature type="domain" description="CP-type G" evidence="9">
    <location>
        <begin position="155"/>
        <end position="338"/>
    </location>
</feature>
<name>T1KTY5_TETUR</name>
<feature type="compositionally biased region" description="Basic residues" evidence="8">
    <location>
        <begin position="1"/>
        <end position="44"/>
    </location>
</feature>
<dbReference type="AlphaFoldDB" id="T1KTY5"/>
<keyword evidence="2" id="KW-0547">Nucleotide-binding</keyword>
<dbReference type="GO" id="GO:0005730">
    <property type="term" value="C:nucleolus"/>
    <property type="evidence" value="ECO:0007669"/>
    <property type="project" value="TreeGrafter"/>
</dbReference>
<evidence type="ECO:0000256" key="1">
    <source>
        <dbReference type="ARBA" id="ARBA00004123"/>
    </source>
</evidence>
<dbReference type="PRINTS" id="PR00326">
    <property type="entry name" value="GTP1OBG"/>
</dbReference>
<sequence>MSKGFHKKQSKRMLAKRRYKIEKKVRDHKKKLKKQEKLHKHKKNPKDPGIPNSLPFKNKVIKEFRGAMKREKSSRDELREQMKKIRQNGKEKEFLLSRGIYGKGDRFFLLKKQIEDAAKSNGQSMDIIPSKVDLESDGIQCSTSGSSVSNLKNYHKEFQKVIEGSDVLIEVLDARDPLGTRCPDVEKALVSSDKRLILLLNKVDLVPRENLVAWLGYLRKEFPTLPFKASTQKQKNHLARAKRSVLQTTEALLSSSKECGAKDLVSLLKNYCRSEGIKKSITVGVVGLPNVGKSSVINTLKCTKVCNVGAVPGITKVAQKVVLDKNIELLDCPGIVYASEKHFKDVIDNNKTLASVLALRNCIPFEQLDDPVQPIEAILSRIKKENLMLLYKLPDFTDSSDFLAKVARRFGYLRKGGIIDIESAAKKVINDWNNGTINYVTEPPEKYEMSSYVSAEIVTKMSKGFDMCSLENEDDEMEEMDEESDDGDQDDDDDDDDDDEGADSDASLVTDSDS</sequence>
<dbReference type="FunFam" id="1.10.1580.10:FF:000002">
    <property type="entry name" value="Guanine nucleotide-binding protein-like 3 (nucleolar)-like"/>
    <property type="match status" value="1"/>
</dbReference>
<dbReference type="Pfam" id="PF08701">
    <property type="entry name" value="GN3L_Grn1"/>
    <property type="match status" value="1"/>
</dbReference>
<evidence type="ECO:0000256" key="4">
    <source>
        <dbReference type="ARBA" id="ARBA00023134"/>
    </source>
</evidence>
<dbReference type="Gene3D" id="3.40.50.300">
    <property type="entry name" value="P-loop containing nucleotide triphosphate hydrolases"/>
    <property type="match status" value="1"/>
</dbReference>
<dbReference type="PANTHER" id="PTHR11089:SF30">
    <property type="entry name" value="GUANINE NUCLEOTIDE-BINDING PROTEIN-LIKE 3 HOMOLOG"/>
    <property type="match status" value="1"/>
</dbReference>
<evidence type="ECO:0000256" key="7">
    <source>
        <dbReference type="SAM" id="Coils"/>
    </source>
</evidence>
<feature type="coiled-coil region" evidence="7">
    <location>
        <begin position="61"/>
        <end position="88"/>
    </location>
</feature>
<feature type="compositionally biased region" description="Acidic residues" evidence="8">
    <location>
        <begin position="471"/>
        <end position="503"/>
    </location>
</feature>
<evidence type="ECO:0000256" key="5">
    <source>
        <dbReference type="ARBA" id="ARBA00023242"/>
    </source>
</evidence>
<dbReference type="Gene3D" id="1.10.1580.10">
    <property type="match status" value="1"/>
</dbReference>
<dbReference type="InterPro" id="IPR027417">
    <property type="entry name" value="P-loop_NTPase"/>
</dbReference>
<dbReference type="InterPro" id="IPR050755">
    <property type="entry name" value="TRAFAC_YlqF/YawG_RiboMat"/>
</dbReference>
<dbReference type="OrthoDB" id="444945at2759"/>
<dbReference type="GO" id="GO:0005525">
    <property type="term" value="F:GTP binding"/>
    <property type="evidence" value="ECO:0007669"/>
    <property type="project" value="UniProtKB-KW"/>
</dbReference>
<dbReference type="PROSITE" id="PS51721">
    <property type="entry name" value="G_CP"/>
    <property type="match status" value="1"/>
</dbReference>